<evidence type="ECO:0000313" key="3">
    <source>
        <dbReference type="Proteomes" id="UP000751190"/>
    </source>
</evidence>
<dbReference type="AlphaFoldDB" id="A0A8J5XKG5"/>
<reference evidence="2" key="1">
    <citation type="submission" date="2021-05" db="EMBL/GenBank/DDBJ databases">
        <title>The genome of the haptophyte Pavlova lutheri (Diacronema luteri, Pavlovales) - a model for lipid biosynthesis in eukaryotic algae.</title>
        <authorList>
            <person name="Hulatt C.J."/>
            <person name="Posewitz M.C."/>
        </authorList>
    </citation>
    <scope>NUCLEOTIDE SEQUENCE</scope>
    <source>
        <strain evidence="2">NIVA-4/92</strain>
    </source>
</reference>
<feature type="compositionally biased region" description="Acidic residues" evidence="1">
    <location>
        <begin position="113"/>
        <end position="126"/>
    </location>
</feature>
<keyword evidence="3" id="KW-1185">Reference proteome</keyword>
<dbReference type="Proteomes" id="UP000751190">
    <property type="component" value="Unassembled WGS sequence"/>
</dbReference>
<comment type="caution">
    <text evidence="2">The sequence shown here is derived from an EMBL/GenBank/DDBJ whole genome shotgun (WGS) entry which is preliminary data.</text>
</comment>
<accession>A0A8J5XKG5</accession>
<sequence length="263" mass="28141">MIGQSGAAGPSRLGPLILPDVPAEHESHEAWTSIRSSFQAITKHLDEVAKQWDLLTMTVRISSKPKTTVLGGKVGGDEPILMLSRPSDVTSASFLTDRSHSSRLTDDVAQLDGWEEVEEETVDVEGDGGAPASDEPERASDSGAADAHERRRRKMKHALKLAGKMAVSRAAARLMPQPADVGPLITHAPSRTEERALPFSQAPAPDAVADAGGAERAAEADGAHVLAGMTIVKLCMLRADGLFDEDEFERIKSALLELRLAER</sequence>
<organism evidence="2 3">
    <name type="scientific">Diacronema lutheri</name>
    <name type="common">Unicellular marine alga</name>
    <name type="synonym">Monochrysis lutheri</name>
    <dbReference type="NCBI Taxonomy" id="2081491"/>
    <lineage>
        <taxon>Eukaryota</taxon>
        <taxon>Haptista</taxon>
        <taxon>Haptophyta</taxon>
        <taxon>Pavlovophyceae</taxon>
        <taxon>Pavlovales</taxon>
        <taxon>Pavlovaceae</taxon>
        <taxon>Diacronema</taxon>
    </lineage>
</organism>
<gene>
    <name evidence="2" type="ORF">KFE25_002089</name>
</gene>
<protein>
    <submittedName>
        <fullName evidence="2">Uncharacterized protein</fullName>
    </submittedName>
</protein>
<feature type="compositionally biased region" description="Basic and acidic residues" evidence="1">
    <location>
        <begin position="97"/>
        <end position="106"/>
    </location>
</feature>
<name>A0A8J5XKG5_DIALT</name>
<dbReference type="EMBL" id="JAGTXO010000008">
    <property type="protein sequence ID" value="KAG8466333.1"/>
    <property type="molecule type" value="Genomic_DNA"/>
</dbReference>
<feature type="region of interest" description="Disordered" evidence="1">
    <location>
        <begin position="92"/>
        <end position="156"/>
    </location>
</feature>
<proteinExistence type="predicted"/>
<evidence type="ECO:0000256" key="1">
    <source>
        <dbReference type="SAM" id="MobiDB-lite"/>
    </source>
</evidence>
<evidence type="ECO:0000313" key="2">
    <source>
        <dbReference type="EMBL" id="KAG8466333.1"/>
    </source>
</evidence>